<dbReference type="GO" id="GO:0031369">
    <property type="term" value="F:translation initiation factor binding"/>
    <property type="evidence" value="ECO:0007669"/>
    <property type="project" value="InterPro"/>
</dbReference>
<dbReference type="PANTHER" id="PTHR45887">
    <property type="entry name" value="TRANSLATION INITIATION FACTOR EIF-2B SUBUNIT EPSILON"/>
    <property type="match status" value="1"/>
</dbReference>
<evidence type="ECO:0000313" key="11">
    <source>
        <dbReference type="EMBL" id="KAK8730940.1"/>
    </source>
</evidence>
<evidence type="ECO:0000313" key="12">
    <source>
        <dbReference type="Proteomes" id="UP001445076"/>
    </source>
</evidence>
<dbReference type="PANTHER" id="PTHR45887:SF1">
    <property type="entry name" value="TRANSLATION INITIATION FACTOR EIF-2B SUBUNIT EPSILON"/>
    <property type="match status" value="1"/>
</dbReference>
<dbReference type="SUPFAM" id="SSF53448">
    <property type="entry name" value="Nucleotide-diphospho-sugar transferases"/>
    <property type="match status" value="1"/>
</dbReference>
<dbReference type="InterPro" id="IPR051956">
    <property type="entry name" value="eIF2B_epsilon"/>
</dbReference>
<dbReference type="GO" id="GO:0005085">
    <property type="term" value="F:guanyl-nucleotide exchange factor activity"/>
    <property type="evidence" value="ECO:0007669"/>
    <property type="project" value="InterPro"/>
</dbReference>
<protein>
    <recommendedName>
        <fullName evidence="6">Translation initiation factor eIF2B subunit epsilon</fullName>
    </recommendedName>
    <alternativeName>
        <fullName evidence="7">eIF2B GDP-GTP exchange factor subunit epsilon</fullName>
    </alternativeName>
</protein>
<dbReference type="InterPro" id="IPR029044">
    <property type="entry name" value="Nucleotide-diphossugar_trans"/>
</dbReference>
<dbReference type="InterPro" id="IPR044123">
    <property type="entry name" value="W2_eIF2B_epsilon"/>
</dbReference>
<comment type="similarity">
    <text evidence="2">Belongs to the eIF-2B gamma/epsilon subunits family.</text>
</comment>
<reference evidence="11 12" key="1">
    <citation type="journal article" date="2024" name="BMC Genomics">
        <title>Genome assembly of redclaw crayfish (Cherax quadricarinatus) provides insights into its immune adaptation and hypoxia tolerance.</title>
        <authorList>
            <person name="Liu Z."/>
            <person name="Zheng J."/>
            <person name="Li H."/>
            <person name="Fang K."/>
            <person name="Wang S."/>
            <person name="He J."/>
            <person name="Zhou D."/>
            <person name="Weng S."/>
            <person name="Chi M."/>
            <person name="Gu Z."/>
            <person name="He J."/>
            <person name="Li F."/>
            <person name="Wang M."/>
        </authorList>
    </citation>
    <scope>NUCLEOTIDE SEQUENCE [LARGE SCALE GENOMIC DNA]</scope>
    <source>
        <strain evidence="11">ZL_2023a</strain>
    </source>
</reference>
<dbReference type="Gene3D" id="1.25.40.180">
    <property type="match status" value="1"/>
</dbReference>
<accession>A0AAW0WJ40</accession>
<keyword evidence="5" id="KW-0648">Protein biosynthesis</keyword>
<dbReference type="GO" id="GO:0005851">
    <property type="term" value="C:eukaryotic translation initiation factor 2B complex"/>
    <property type="evidence" value="ECO:0007669"/>
    <property type="project" value="TreeGrafter"/>
</dbReference>
<dbReference type="SMART" id="SM00515">
    <property type="entry name" value="eIF5C"/>
    <property type="match status" value="1"/>
</dbReference>
<comment type="caution">
    <text evidence="11">The sequence shown here is derived from an EMBL/GenBank/DDBJ whole genome shotgun (WGS) entry which is preliminary data.</text>
</comment>
<feature type="domain" description="W2" evidence="10">
    <location>
        <begin position="499"/>
        <end position="672"/>
    </location>
</feature>
<evidence type="ECO:0000256" key="3">
    <source>
        <dbReference type="ARBA" id="ARBA00022490"/>
    </source>
</evidence>
<evidence type="ECO:0000256" key="1">
    <source>
        <dbReference type="ARBA" id="ARBA00004514"/>
    </source>
</evidence>
<dbReference type="GO" id="GO:0003743">
    <property type="term" value="F:translation initiation factor activity"/>
    <property type="evidence" value="ECO:0007669"/>
    <property type="project" value="TreeGrafter"/>
</dbReference>
<dbReference type="Pfam" id="PF25084">
    <property type="entry name" value="LbH_EIF2B"/>
    <property type="match status" value="1"/>
</dbReference>
<dbReference type="Gene3D" id="3.90.550.10">
    <property type="entry name" value="Spore Coat Polysaccharide Biosynthesis Protein SpsA, Chain A"/>
    <property type="match status" value="1"/>
</dbReference>
<organism evidence="11 12">
    <name type="scientific">Cherax quadricarinatus</name>
    <name type="common">Australian red claw crayfish</name>
    <dbReference type="NCBI Taxonomy" id="27406"/>
    <lineage>
        <taxon>Eukaryota</taxon>
        <taxon>Metazoa</taxon>
        <taxon>Ecdysozoa</taxon>
        <taxon>Arthropoda</taxon>
        <taxon>Crustacea</taxon>
        <taxon>Multicrustacea</taxon>
        <taxon>Malacostraca</taxon>
        <taxon>Eumalacostraca</taxon>
        <taxon>Eucarida</taxon>
        <taxon>Decapoda</taxon>
        <taxon>Pleocyemata</taxon>
        <taxon>Astacidea</taxon>
        <taxon>Parastacoidea</taxon>
        <taxon>Parastacidae</taxon>
        <taxon>Cherax</taxon>
    </lineage>
</organism>
<dbReference type="PROSITE" id="PS51363">
    <property type="entry name" value="W2"/>
    <property type="match status" value="1"/>
</dbReference>
<proteinExistence type="inferred from homology"/>
<evidence type="ECO:0000256" key="6">
    <source>
        <dbReference type="ARBA" id="ARBA00044144"/>
    </source>
</evidence>
<evidence type="ECO:0000256" key="8">
    <source>
        <dbReference type="ARBA" id="ARBA00046432"/>
    </source>
</evidence>
<evidence type="ECO:0000256" key="2">
    <source>
        <dbReference type="ARBA" id="ARBA00007878"/>
    </source>
</evidence>
<feature type="compositionally biased region" description="Acidic residues" evidence="9">
    <location>
        <begin position="460"/>
        <end position="489"/>
    </location>
</feature>
<evidence type="ECO:0000256" key="9">
    <source>
        <dbReference type="SAM" id="MobiDB-lite"/>
    </source>
</evidence>
<evidence type="ECO:0000259" key="10">
    <source>
        <dbReference type="PROSITE" id="PS51363"/>
    </source>
</evidence>
<sequence>VTTKMAPLADLHEDHILQAVVLALNPHQTLLQHGPKELVPLVNTPLLDYTLDWLERSGVDETIVYCRAHTHADKIRQHCRAHSDKWGFTTRRGDCGMKVCVVASEDCHSMGDAMRDLYAKSLLKDDFFLVHGDVVATIDLKSLMMKHRERRMADKSIIMTCVYLNCNQGNLGDEEAQATLITDAVTGKLLSHQRPSKNNTAKFLLPTELFQNSSDLKVVPEAHDPSIAVCSEAVPSLFSDNFDYGSRDSLIRGVIEQEELLGYTICCEILDSGYATRVSSFNFYEKVSGEVIRRMSYPMVSEVSLTSHRIRYMYDTFTNNYWEPSAKFHKGSGGTNVVVGAGSEISMTAELQWSVIGDHCIIEDNVKANTAFIMNNVVIKAGCVLDHCFLGDNVTLEENVRLAPGCIVGPGVILGPDITVAAATRLVAIPPEDEFDQHHVSLEPDPVICGAKGRAFVIEPEEVEEDEEEALNGELVDEDEEDEVSDEASDSPHMSDEDEQREHEFKREMMESLTNALRESSASENVVLEINASRHAYNMSMEDVLTTVTQGIIRAGEDKISEDCSVESLWRTVKISITAFKDVLRNYIRKARDQVLVMNAIELLMTESPRYLPVAQKIFFELNQSFEILDDEVVIHWFKKGGAATSAFPSLKNAIERFVVWLEQEEESDDSEEQDD</sequence>
<dbReference type="Pfam" id="PF02020">
    <property type="entry name" value="W2"/>
    <property type="match status" value="1"/>
</dbReference>
<comment type="subcellular location">
    <subcellularLocation>
        <location evidence="1">Cytoplasm</location>
        <location evidence="1">Cytosol</location>
    </subcellularLocation>
</comment>
<dbReference type="SUPFAM" id="SSF51161">
    <property type="entry name" value="Trimeric LpxA-like enzymes"/>
    <property type="match status" value="1"/>
</dbReference>
<keyword evidence="3" id="KW-0963">Cytoplasm</keyword>
<dbReference type="SUPFAM" id="SSF48371">
    <property type="entry name" value="ARM repeat"/>
    <property type="match status" value="1"/>
</dbReference>
<dbReference type="InterPro" id="IPR003307">
    <property type="entry name" value="W2_domain"/>
</dbReference>
<dbReference type="InterPro" id="IPR056764">
    <property type="entry name" value="LbH_EIF2B3/5"/>
</dbReference>
<dbReference type="Proteomes" id="UP001445076">
    <property type="component" value="Unassembled WGS sequence"/>
</dbReference>
<comment type="subunit">
    <text evidence="8">Component of the translation initiation factor 2B (eIF2B) complex which is a heterodecamer of two sets of five different subunits: alpha, beta, gamma, delta and epsilon. Subunits alpha, beta and delta comprise a regulatory subcomplex and subunits epsilon and gamma comprise a catalytic subcomplex. Within the complex, the hexameric regulatory complex resides at the center, with the two heterodimeric catalytic subcomplexes bound on opposite sides.</text>
</comment>
<evidence type="ECO:0000256" key="4">
    <source>
        <dbReference type="ARBA" id="ARBA00022540"/>
    </source>
</evidence>
<evidence type="ECO:0000256" key="7">
    <source>
        <dbReference type="ARBA" id="ARBA00044345"/>
    </source>
</evidence>
<dbReference type="EMBL" id="JARKIK010000062">
    <property type="protein sequence ID" value="KAK8730940.1"/>
    <property type="molecule type" value="Genomic_DNA"/>
</dbReference>
<keyword evidence="4" id="KW-0396">Initiation factor</keyword>
<evidence type="ECO:0000256" key="5">
    <source>
        <dbReference type="ARBA" id="ARBA00022917"/>
    </source>
</evidence>
<gene>
    <name evidence="11" type="ORF">OTU49_007714</name>
</gene>
<dbReference type="InterPro" id="IPR016024">
    <property type="entry name" value="ARM-type_fold"/>
</dbReference>
<keyword evidence="12" id="KW-1185">Reference proteome</keyword>
<dbReference type="InterPro" id="IPR011004">
    <property type="entry name" value="Trimer_LpxA-like_sf"/>
</dbReference>
<name>A0AAW0WJ40_CHEQU</name>
<dbReference type="AlphaFoldDB" id="A0AAW0WJ40"/>
<feature type="region of interest" description="Disordered" evidence="9">
    <location>
        <begin position="460"/>
        <end position="505"/>
    </location>
</feature>
<dbReference type="CDD" id="cd11558">
    <property type="entry name" value="W2_eIF2B_epsilon"/>
    <property type="match status" value="1"/>
</dbReference>
<feature type="non-terminal residue" evidence="11">
    <location>
        <position position="1"/>
    </location>
</feature>
<dbReference type="Gene3D" id="2.160.10.10">
    <property type="entry name" value="Hexapeptide repeat proteins"/>
    <property type="match status" value="1"/>
</dbReference>